<dbReference type="Pfam" id="PF01288">
    <property type="entry name" value="HPPK"/>
    <property type="match status" value="1"/>
</dbReference>
<evidence type="ECO:0000256" key="10">
    <source>
        <dbReference type="ARBA" id="ARBA00029409"/>
    </source>
</evidence>
<evidence type="ECO:0000256" key="5">
    <source>
        <dbReference type="ARBA" id="ARBA00022679"/>
    </source>
</evidence>
<dbReference type="GO" id="GO:0046656">
    <property type="term" value="P:folic acid biosynthetic process"/>
    <property type="evidence" value="ECO:0007669"/>
    <property type="project" value="UniProtKB-KW"/>
</dbReference>
<evidence type="ECO:0000313" key="15">
    <source>
        <dbReference type="Proteomes" id="UP000664795"/>
    </source>
</evidence>
<dbReference type="AlphaFoldDB" id="A0A939G8V2"/>
<evidence type="ECO:0000256" key="4">
    <source>
        <dbReference type="ARBA" id="ARBA00016218"/>
    </source>
</evidence>
<evidence type="ECO:0000256" key="9">
    <source>
        <dbReference type="ARBA" id="ARBA00022909"/>
    </source>
</evidence>
<dbReference type="EC" id="2.7.6.3" evidence="3"/>
<dbReference type="InterPro" id="IPR000550">
    <property type="entry name" value="Hppk"/>
</dbReference>
<evidence type="ECO:0000256" key="3">
    <source>
        <dbReference type="ARBA" id="ARBA00013253"/>
    </source>
</evidence>
<evidence type="ECO:0000256" key="1">
    <source>
        <dbReference type="ARBA" id="ARBA00005051"/>
    </source>
</evidence>
<dbReference type="CDD" id="cd00483">
    <property type="entry name" value="HPPK"/>
    <property type="match status" value="1"/>
</dbReference>
<dbReference type="SUPFAM" id="SSF55083">
    <property type="entry name" value="6-hydroxymethyl-7,8-dihydropterin pyrophosphokinase, HPPK"/>
    <property type="match status" value="1"/>
</dbReference>
<evidence type="ECO:0000256" key="12">
    <source>
        <dbReference type="ARBA" id="ARBA00033413"/>
    </source>
</evidence>
<dbReference type="InterPro" id="IPR035907">
    <property type="entry name" value="Hppk_sf"/>
</dbReference>
<dbReference type="NCBIfam" id="TIGR01498">
    <property type="entry name" value="folK"/>
    <property type="match status" value="1"/>
</dbReference>
<comment type="caution">
    <text evidence="14">The sequence shown here is derived from an EMBL/GenBank/DDBJ whole genome shotgun (WGS) entry which is preliminary data.</text>
</comment>
<dbReference type="GO" id="GO:0016301">
    <property type="term" value="F:kinase activity"/>
    <property type="evidence" value="ECO:0007669"/>
    <property type="project" value="UniProtKB-KW"/>
</dbReference>
<reference evidence="14 15" key="1">
    <citation type="submission" date="2021-03" db="EMBL/GenBank/DDBJ databases">
        <title>Fibrella sp. HMF5036 genome sequencing and assembly.</title>
        <authorList>
            <person name="Kang H."/>
            <person name="Kim H."/>
            <person name="Bae S."/>
            <person name="Joh K."/>
        </authorList>
    </citation>
    <scope>NUCLEOTIDE SEQUENCE [LARGE SCALE GENOMIC DNA]</scope>
    <source>
        <strain evidence="14 15">HMF5036</strain>
    </source>
</reference>
<evidence type="ECO:0000256" key="8">
    <source>
        <dbReference type="ARBA" id="ARBA00022840"/>
    </source>
</evidence>
<comment type="function">
    <text evidence="10">Catalyzes the transfer of pyrophosphate from adenosine triphosphate (ATP) to 6-hydroxymethyl-7,8-dihydropterin, an enzymatic step in folate biosynthesis pathway.</text>
</comment>
<evidence type="ECO:0000259" key="13">
    <source>
        <dbReference type="PROSITE" id="PS00794"/>
    </source>
</evidence>
<dbReference type="PANTHER" id="PTHR43071:SF1">
    <property type="entry name" value="2-AMINO-4-HYDROXY-6-HYDROXYMETHYLDIHYDROPTERIDINE PYROPHOSPHOKINASE"/>
    <property type="match status" value="1"/>
</dbReference>
<dbReference type="GO" id="GO:0005524">
    <property type="term" value="F:ATP binding"/>
    <property type="evidence" value="ECO:0007669"/>
    <property type="project" value="UniProtKB-KW"/>
</dbReference>
<keyword evidence="15" id="KW-1185">Reference proteome</keyword>
<dbReference type="EMBL" id="JAFMYU010000019">
    <property type="protein sequence ID" value="MBO0933358.1"/>
    <property type="molecule type" value="Genomic_DNA"/>
</dbReference>
<protein>
    <recommendedName>
        <fullName evidence="4">2-amino-4-hydroxy-6-hydroxymethyldihydropteridine pyrophosphokinase</fullName>
        <ecNumber evidence="3">2.7.6.3</ecNumber>
    </recommendedName>
    <alternativeName>
        <fullName evidence="11">6-hydroxymethyl-7,8-dihydropterin pyrophosphokinase</fullName>
    </alternativeName>
    <alternativeName>
        <fullName evidence="12">7,8-dihydro-6-hydroxymethylpterin-pyrophosphokinase</fullName>
    </alternativeName>
</protein>
<name>A0A939G8V2_9BACT</name>
<keyword evidence="9" id="KW-0289">Folate biosynthesis</keyword>
<dbReference type="PANTHER" id="PTHR43071">
    <property type="entry name" value="2-AMINO-4-HYDROXY-6-HYDROXYMETHYLDIHYDROPTERIDINE PYROPHOSPHOKINASE"/>
    <property type="match status" value="1"/>
</dbReference>
<dbReference type="PROSITE" id="PS00794">
    <property type="entry name" value="HPPK"/>
    <property type="match status" value="1"/>
</dbReference>
<evidence type="ECO:0000256" key="2">
    <source>
        <dbReference type="ARBA" id="ARBA00005810"/>
    </source>
</evidence>
<keyword evidence="7" id="KW-0418">Kinase</keyword>
<dbReference type="Proteomes" id="UP000664795">
    <property type="component" value="Unassembled WGS sequence"/>
</dbReference>
<sequence length="164" mass="18194">MTAPSQLLYLLLGANLGDRAQTLAQARTQLAQQVGTLTQASPLYETAAWGLTDQPAYLNQVLLLETVLSPEAVLTQTQAIEQALGRVRAERWGARVIDIDLLFYNDLILNTPALTLPHPYLHLRRFTLQPLADVAPNLTHPVLKMPVWQLLEVCQDGSEVIKFS</sequence>
<comment type="similarity">
    <text evidence="2">Belongs to the HPPK family.</text>
</comment>
<proteinExistence type="inferred from homology"/>
<comment type="pathway">
    <text evidence="1">Cofactor biosynthesis; tetrahydrofolate biosynthesis; 2-amino-4-hydroxy-6-hydroxymethyl-7,8-dihydropteridine diphosphate from 7,8-dihydroneopterin triphosphate: step 4/4.</text>
</comment>
<evidence type="ECO:0000313" key="14">
    <source>
        <dbReference type="EMBL" id="MBO0933358.1"/>
    </source>
</evidence>
<keyword evidence="8" id="KW-0067">ATP-binding</keyword>
<dbReference type="GO" id="GO:0003848">
    <property type="term" value="F:2-amino-4-hydroxy-6-hydroxymethyldihydropteridine diphosphokinase activity"/>
    <property type="evidence" value="ECO:0007669"/>
    <property type="project" value="UniProtKB-EC"/>
</dbReference>
<keyword evidence="6" id="KW-0547">Nucleotide-binding</keyword>
<gene>
    <name evidence="14" type="primary">folK</name>
    <name evidence="14" type="ORF">J2I48_20275</name>
</gene>
<dbReference type="Gene3D" id="3.30.70.560">
    <property type="entry name" value="7,8-Dihydro-6-hydroxymethylpterin-pyrophosphokinase HPPK"/>
    <property type="match status" value="1"/>
</dbReference>
<evidence type="ECO:0000256" key="11">
    <source>
        <dbReference type="ARBA" id="ARBA00029766"/>
    </source>
</evidence>
<dbReference type="RefSeq" id="WP_207337325.1">
    <property type="nucleotide sequence ID" value="NZ_JAFMYU010000019.1"/>
</dbReference>
<evidence type="ECO:0000256" key="7">
    <source>
        <dbReference type="ARBA" id="ARBA00022777"/>
    </source>
</evidence>
<evidence type="ECO:0000256" key="6">
    <source>
        <dbReference type="ARBA" id="ARBA00022741"/>
    </source>
</evidence>
<feature type="domain" description="7,8-dihydro-6-hydroxymethylpterin-pyrophosphokinase" evidence="13">
    <location>
        <begin position="91"/>
        <end position="102"/>
    </location>
</feature>
<organism evidence="14 15">
    <name type="scientific">Fibrella aquatilis</name>
    <dbReference type="NCBI Taxonomy" id="2817059"/>
    <lineage>
        <taxon>Bacteria</taxon>
        <taxon>Pseudomonadati</taxon>
        <taxon>Bacteroidota</taxon>
        <taxon>Cytophagia</taxon>
        <taxon>Cytophagales</taxon>
        <taxon>Spirosomataceae</taxon>
        <taxon>Fibrella</taxon>
    </lineage>
</organism>
<accession>A0A939G8V2</accession>
<keyword evidence="5 14" id="KW-0808">Transferase</keyword>